<name>A0A3B0R1R6_9ZZZZ</name>
<feature type="transmembrane region" description="Helical" evidence="5">
    <location>
        <begin position="61"/>
        <end position="79"/>
    </location>
</feature>
<dbReference type="AlphaFoldDB" id="A0A3B0R1R6"/>
<feature type="transmembrane region" description="Helical" evidence="5">
    <location>
        <begin position="148"/>
        <end position="168"/>
    </location>
</feature>
<dbReference type="PANTHER" id="PTHR37422">
    <property type="entry name" value="TEICHURONIC ACID BIOSYNTHESIS PROTEIN TUAE"/>
    <property type="match status" value="1"/>
</dbReference>
<feature type="transmembrane region" description="Helical" evidence="5">
    <location>
        <begin position="38"/>
        <end position="55"/>
    </location>
</feature>
<dbReference type="GO" id="GO:0016020">
    <property type="term" value="C:membrane"/>
    <property type="evidence" value="ECO:0007669"/>
    <property type="project" value="UniProtKB-SubCell"/>
</dbReference>
<feature type="transmembrane region" description="Helical" evidence="5">
    <location>
        <begin position="225"/>
        <end position="241"/>
    </location>
</feature>
<dbReference type="EMBL" id="UOEF01000010">
    <property type="protein sequence ID" value="VAV87330.1"/>
    <property type="molecule type" value="Genomic_DNA"/>
</dbReference>
<evidence type="ECO:0000259" key="6">
    <source>
        <dbReference type="Pfam" id="PF04932"/>
    </source>
</evidence>
<evidence type="ECO:0000256" key="1">
    <source>
        <dbReference type="ARBA" id="ARBA00004141"/>
    </source>
</evidence>
<feature type="non-terminal residue" evidence="7">
    <location>
        <position position="458"/>
    </location>
</feature>
<feature type="transmembrane region" description="Helical" evidence="5">
    <location>
        <begin position="414"/>
        <end position="434"/>
    </location>
</feature>
<comment type="subcellular location">
    <subcellularLocation>
        <location evidence="1">Membrane</location>
        <topology evidence="1">Multi-pass membrane protein</topology>
    </subcellularLocation>
</comment>
<feature type="transmembrane region" description="Helical" evidence="5">
    <location>
        <begin position="253"/>
        <end position="270"/>
    </location>
</feature>
<evidence type="ECO:0000313" key="7">
    <source>
        <dbReference type="EMBL" id="VAV87330.1"/>
    </source>
</evidence>
<keyword evidence="3 5" id="KW-1133">Transmembrane helix</keyword>
<evidence type="ECO:0000256" key="4">
    <source>
        <dbReference type="ARBA" id="ARBA00023136"/>
    </source>
</evidence>
<evidence type="ECO:0000256" key="5">
    <source>
        <dbReference type="SAM" id="Phobius"/>
    </source>
</evidence>
<feature type="transmembrane region" description="Helical" evidence="5">
    <location>
        <begin position="175"/>
        <end position="196"/>
    </location>
</feature>
<feature type="transmembrane region" description="Helical" evidence="5">
    <location>
        <begin position="318"/>
        <end position="338"/>
    </location>
</feature>
<keyword evidence="2 5" id="KW-0812">Transmembrane</keyword>
<dbReference type="InterPro" id="IPR051533">
    <property type="entry name" value="WaaL-like"/>
</dbReference>
<evidence type="ECO:0000256" key="2">
    <source>
        <dbReference type="ARBA" id="ARBA00022692"/>
    </source>
</evidence>
<feature type="transmembrane region" description="Helical" evidence="5">
    <location>
        <begin position="276"/>
        <end position="297"/>
    </location>
</feature>
<reference evidence="7" key="1">
    <citation type="submission" date="2018-06" db="EMBL/GenBank/DDBJ databases">
        <authorList>
            <person name="Zhirakovskaya E."/>
        </authorList>
    </citation>
    <scope>NUCLEOTIDE SEQUENCE</scope>
</reference>
<proteinExistence type="predicted"/>
<keyword evidence="4 5" id="KW-0472">Membrane</keyword>
<evidence type="ECO:0000256" key="3">
    <source>
        <dbReference type="ARBA" id="ARBA00022989"/>
    </source>
</evidence>
<dbReference type="PANTHER" id="PTHR37422:SF23">
    <property type="entry name" value="TEICHURONIC ACID BIOSYNTHESIS PROTEIN TUAE"/>
    <property type="match status" value="1"/>
</dbReference>
<organism evidence="7">
    <name type="scientific">hydrothermal vent metagenome</name>
    <dbReference type="NCBI Taxonomy" id="652676"/>
    <lineage>
        <taxon>unclassified sequences</taxon>
        <taxon>metagenomes</taxon>
        <taxon>ecological metagenomes</taxon>
    </lineage>
</organism>
<protein>
    <recommendedName>
        <fullName evidence="6">O-antigen ligase-related domain-containing protein</fullName>
    </recommendedName>
</protein>
<dbReference type="InterPro" id="IPR007016">
    <property type="entry name" value="O-antigen_ligase-rel_domated"/>
</dbReference>
<feature type="domain" description="O-antigen ligase-related" evidence="6">
    <location>
        <begin position="261"/>
        <end position="420"/>
    </location>
</feature>
<sequence>MPGDLEDVFICGSKYFLMPKNSTKKIARFRSNLSGDNAQFYAFVAFMTLVFFMGGSSRDDVQSLVFLRPLAVLFGAYALTCRTPEYWKGRLFPLYIAFALLALMVLQSIPLPPSIWSELPGRKIFADIAELAGIEQPWRPLTLSPSRTLNSLLSLSIPISAMMLYLNLNQARKKQAVTVIIVLAAVSALWAMFQLAGPSRGPLYLYNISNNGTAVGLFANRNHQAVLLAVAVVMLGWYAASHAPAMRLAALKFYGSISGIFVLVPLIFITGSRAGLILMVPAIVAAMILIYFGRYTTENRSAVKKSNSRKKRLLSSRQLILFGSLTAVMIIAALSIYFSRSLAFDRLFGGSQLGELRAQLVPVLSKMIGDYFPWGSGFGTFEYVYRIYEPQELLNPSYLNQAHNDWLQFPIEGGAPAVLIGVAAAIWFLLKLIMLGKNQSSSRYTKYTALMAATVILF</sequence>
<gene>
    <name evidence="7" type="ORF">MNBD_ALPHA04-2158</name>
</gene>
<feature type="transmembrane region" description="Helical" evidence="5">
    <location>
        <begin position="91"/>
        <end position="109"/>
    </location>
</feature>
<accession>A0A3B0R1R6</accession>
<dbReference type="Pfam" id="PF04932">
    <property type="entry name" value="Wzy_C"/>
    <property type="match status" value="1"/>
</dbReference>